<comment type="caution">
    <text evidence="2">The sequence shown here is derived from an EMBL/GenBank/DDBJ whole genome shotgun (WGS) entry which is preliminary data.</text>
</comment>
<dbReference type="AlphaFoldDB" id="A0A9P7N541"/>
<feature type="signal peptide" evidence="1">
    <location>
        <begin position="1"/>
        <end position="20"/>
    </location>
</feature>
<feature type="chain" id="PRO_5040293701" evidence="1">
    <location>
        <begin position="21"/>
        <end position="128"/>
    </location>
</feature>
<sequence>MYFCTSITLATALLAGKSLAGCGEGSSRGPASLDNAINGGACEVENTDPRSPLLNKWFHCKLHNNVIMFEGDTFIFNASPTDSTIRVNCGPLISYYYYCTADHSGAFKNPCMESISGGITVNDVDFLP</sequence>
<dbReference type="Proteomes" id="UP000748025">
    <property type="component" value="Unassembled WGS sequence"/>
</dbReference>
<organism evidence="2 3">
    <name type="scientific">Claviceps pusilla</name>
    <dbReference type="NCBI Taxonomy" id="123648"/>
    <lineage>
        <taxon>Eukaryota</taxon>
        <taxon>Fungi</taxon>
        <taxon>Dikarya</taxon>
        <taxon>Ascomycota</taxon>
        <taxon>Pezizomycotina</taxon>
        <taxon>Sordariomycetes</taxon>
        <taxon>Hypocreomycetidae</taxon>
        <taxon>Hypocreales</taxon>
        <taxon>Clavicipitaceae</taxon>
        <taxon>Claviceps</taxon>
    </lineage>
</organism>
<evidence type="ECO:0000256" key="1">
    <source>
        <dbReference type="SAM" id="SignalP"/>
    </source>
</evidence>
<evidence type="ECO:0000313" key="3">
    <source>
        <dbReference type="Proteomes" id="UP000748025"/>
    </source>
</evidence>
<reference evidence="2" key="1">
    <citation type="journal article" date="2020" name="bioRxiv">
        <title>Whole genome comparisons of ergot fungi reveals the divergence and evolution of species within the genus Claviceps are the result of varying mechanisms driving genome evolution and host range expansion.</title>
        <authorList>
            <person name="Wyka S.A."/>
            <person name="Mondo S.J."/>
            <person name="Liu M."/>
            <person name="Dettman J."/>
            <person name="Nalam V."/>
            <person name="Broders K.D."/>
        </authorList>
    </citation>
    <scope>NUCLEOTIDE SEQUENCE</scope>
    <source>
        <strain evidence="2">CCC 602</strain>
    </source>
</reference>
<proteinExistence type="predicted"/>
<protein>
    <submittedName>
        <fullName evidence="2">Uncharacterized protein</fullName>
    </submittedName>
</protein>
<name>A0A9P7N541_9HYPO</name>
<gene>
    <name evidence="2" type="ORF">E4U43_003469</name>
</gene>
<keyword evidence="1" id="KW-0732">Signal</keyword>
<dbReference type="EMBL" id="SRPW01002350">
    <property type="protein sequence ID" value="KAG5993583.1"/>
    <property type="molecule type" value="Genomic_DNA"/>
</dbReference>
<accession>A0A9P7N541</accession>
<keyword evidence="3" id="KW-1185">Reference proteome</keyword>
<evidence type="ECO:0000313" key="2">
    <source>
        <dbReference type="EMBL" id="KAG5993583.1"/>
    </source>
</evidence>